<dbReference type="InterPro" id="IPR009492">
    <property type="entry name" value="TniQ"/>
</dbReference>
<reference evidence="2 3" key="1">
    <citation type="submission" date="2024-09" db="EMBL/GenBank/DDBJ databases">
        <authorList>
            <person name="Sun Q."/>
            <person name="Mori K."/>
        </authorList>
    </citation>
    <scope>NUCLEOTIDE SEQUENCE [LARGE SCALE GENOMIC DNA]</scope>
    <source>
        <strain evidence="2 3">KCTC 23279</strain>
    </source>
</reference>
<dbReference type="Proteomes" id="UP001589775">
    <property type="component" value="Unassembled WGS sequence"/>
</dbReference>
<protein>
    <submittedName>
        <fullName evidence="2">TniQ family protein</fullName>
    </submittedName>
</protein>
<gene>
    <name evidence="2" type="ORF">ACFFJ6_22440</name>
</gene>
<accession>A0ABV6EZJ1</accession>
<evidence type="ECO:0000313" key="3">
    <source>
        <dbReference type="Proteomes" id="UP001589775"/>
    </source>
</evidence>
<dbReference type="RefSeq" id="WP_378391990.1">
    <property type="nucleotide sequence ID" value="NZ_JBHLWM010000008.1"/>
</dbReference>
<sequence>MNYIHSKISATLRDGESPMSFSSRAGQLLGRTARDFCLDMGFSFQALVDGDRGALGRIAACCRVDLRRLSDAAIVKVGDRRYRIRQQEVVRDSLARSSMRVCPVCLHEDLEFLDGPRDVRPFGRTLWQIGSIRTCPRHNAALVQVVEDDNPHRVHDFALLIKPSLDALPELIRASKERPLSGLETYLCERLLHPEQLQPRWLNRLPFYAAARACEMLGAVASRGIRFYANSLTEDDWHACGGRGYEIAGSGEDGIRSLLSDLQDSFRATKHDWGPRSIFGRLYEWLAHENSDEAYDPLRSLITRHVTDTMPVGPGDEIFGKPVEFRTLHSLHSASLEFGAHPKRLRKLLLAADVIKADCLDRSDDRILFEAESAQPFLERIEGAMSLKEAGKYINAPRPHERLLFEAGFIQPFIKGGTDRLKNHAFAKQDLDAFLARLLDGSLERDQGGRLLPIPDAARRANCAAMEIVRLLLDGSLESVARRPDVSGYLSVLVDPVEVGGHVRGPELHGLTLRSVEKLLRTSSATVKALIKGNHLPSGEMLNPVNRCPQTYVREDALKDFMERFASIDVLARELGTRGHLLRPRLDAMTIDPAFVLSDVNVPFYDRRTLPRTLSETNASHT</sequence>
<keyword evidence="3" id="KW-1185">Reference proteome</keyword>
<dbReference type="Pfam" id="PF06527">
    <property type="entry name" value="TniQ"/>
    <property type="match status" value="1"/>
</dbReference>
<evidence type="ECO:0000259" key="1">
    <source>
        <dbReference type="Pfam" id="PF06527"/>
    </source>
</evidence>
<proteinExistence type="predicted"/>
<evidence type="ECO:0000313" key="2">
    <source>
        <dbReference type="EMBL" id="MFC0243261.1"/>
    </source>
</evidence>
<comment type="caution">
    <text evidence="2">The sequence shown here is derived from an EMBL/GenBank/DDBJ whole genome shotgun (WGS) entry which is preliminary data.</text>
</comment>
<feature type="domain" description="TniQ" evidence="1">
    <location>
        <begin position="12"/>
        <end position="142"/>
    </location>
</feature>
<organism evidence="2 3">
    <name type="scientific">Rhodopseudomonas telluris</name>
    <dbReference type="NCBI Taxonomy" id="644215"/>
    <lineage>
        <taxon>Bacteria</taxon>
        <taxon>Pseudomonadati</taxon>
        <taxon>Pseudomonadota</taxon>
        <taxon>Alphaproteobacteria</taxon>
        <taxon>Hyphomicrobiales</taxon>
        <taxon>Nitrobacteraceae</taxon>
        <taxon>Rhodopseudomonas</taxon>
    </lineage>
</organism>
<name>A0ABV6EZJ1_9BRAD</name>
<dbReference type="EMBL" id="JBHLWM010000008">
    <property type="protein sequence ID" value="MFC0243261.1"/>
    <property type="molecule type" value="Genomic_DNA"/>
</dbReference>